<dbReference type="InterPro" id="IPR027383">
    <property type="entry name" value="Znf_put"/>
</dbReference>
<dbReference type="Proteomes" id="UP000501452">
    <property type="component" value="Chromosome"/>
</dbReference>
<organism evidence="3 4">
    <name type="scientific">Rubrobacter tropicus</name>
    <dbReference type="NCBI Taxonomy" id="2653851"/>
    <lineage>
        <taxon>Bacteria</taxon>
        <taxon>Bacillati</taxon>
        <taxon>Actinomycetota</taxon>
        <taxon>Rubrobacteria</taxon>
        <taxon>Rubrobacterales</taxon>
        <taxon>Rubrobacteraceae</taxon>
        <taxon>Rubrobacter</taxon>
    </lineage>
</organism>
<protein>
    <recommendedName>
        <fullName evidence="2">Putative zinc-finger domain-containing protein</fullName>
    </recommendedName>
</protein>
<keyword evidence="1" id="KW-0812">Transmembrane</keyword>
<keyword evidence="4" id="KW-1185">Reference proteome</keyword>
<keyword evidence="1" id="KW-1133">Transmembrane helix</keyword>
<dbReference type="Gene3D" id="1.10.10.1320">
    <property type="entry name" value="Anti-sigma factor, zinc-finger domain"/>
    <property type="match status" value="1"/>
</dbReference>
<dbReference type="EMBL" id="CP045119">
    <property type="protein sequence ID" value="QIN82364.1"/>
    <property type="molecule type" value="Genomic_DNA"/>
</dbReference>
<dbReference type="RefSeq" id="WP_166174627.1">
    <property type="nucleotide sequence ID" value="NZ_CP045119.1"/>
</dbReference>
<evidence type="ECO:0000313" key="4">
    <source>
        <dbReference type="Proteomes" id="UP000501452"/>
    </source>
</evidence>
<dbReference type="KEGG" id="rub:GBA63_06635"/>
<gene>
    <name evidence="3" type="ORF">GBA63_06635</name>
</gene>
<name>A0A6G8Q7A2_9ACTN</name>
<sequence length="168" mass="17632">MNRPGGPRCDPKRVFELADGELPPEEGREVLDHLDRCPSCKKLYMEELELSACMGGLEVGETPSVCREVAMALPTRLMGARVLWAGLAVVLLVAVSVALSLDGTNPAAFVLDSVGAFWGFVSGLAEVAEAFLVAAGPALLVALGVGAVLDLLIAGVVFSVSRRRAREA</sequence>
<keyword evidence="1" id="KW-0472">Membrane</keyword>
<dbReference type="Pfam" id="PF13490">
    <property type="entry name" value="zf-HC2"/>
    <property type="match status" value="1"/>
</dbReference>
<feature type="transmembrane region" description="Helical" evidence="1">
    <location>
        <begin position="131"/>
        <end position="158"/>
    </location>
</feature>
<evidence type="ECO:0000256" key="1">
    <source>
        <dbReference type="SAM" id="Phobius"/>
    </source>
</evidence>
<reference evidence="3 4" key="1">
    <citation type="submission" date="2019-10" db="EMBL/GenBank/DDBJ databases">
        <title>Rubrobacter sp nov SCSIO 52090 isolated from a deep-sea sediment in the South China Sea.</title>
        <authorList>
            <person name="Chen R.W."/>
        </authorList>
    </citation>
    <scope>NUCLEOTIDE SEQUENCE [LARGE SCALE GENOMIC DNA]</scope>
    <source>
        <strain evidence="3 4">SCSIO 52909</strain>
    </source>
</reference>
<accession>A0A6G8Q7A2</accession>
<proteinExistence type="predicted"/>
<dbReference type="AlphaFoldDB" id="A0A6G8Q7A2"/>
<feature type="domain" description="Putative zinc-finger" evidence="2">
    <location>
        <begin position="15"/>
        <end position="40"/>
    </location>
</feature>
<dbReference type="InterPro" id="IPR041916">
    <property type="entry name" value="Anti_sigma_zinc_sf"/>
</dbReference>
<evidence type="ECO:0000313" key="3">
    <source>
        <dbReference type="EMBL" id="QIN82364.1"/>
    </source>
</evidence>
<feature type="transmembrane region" description="Helical" evidence="1">
    <location>
        <begin position="82"/>
        <end position="101"/>
    </location>
</feature>
<evidence type="ECO:0000259" key="2">
    <source>
        <dbReference type="Pfam" id="PF13490"/>
    </source>
</evidence>